<name>A0A096AGF4_9MICC</name>
<reference evidence="9 10" key="1">
    <citation type="submission" date="2014-07" db="EMBL/GenBank/DDBJ databases">
        <authorList>
            <person name="McCorrison J."/>
            <person name="Sanka R."/>
            <person name="Torralba M."/>
            <person name="Gillis M."/>
            <person name="Haft D.H."/>
            <person name="Methe B."/>
            <person name="Sutton G."/>
            <person name="Nelson K.E."/>
        </authorList>
    </citation>
    <scope>NUCLEOTIDE SEQUENCE [LARGE SCALE GENOMIC DNA]</scope>
    <source>
        <strain evidence="9 10">DNF00011</strain>
    </source>
</reference>
<comment type="caution">
    <text evidence="9">The sequence shown here is derived from an EMBL/GenBank/DDBJ whole genome shotgun (WGS) entry which is preliminary data.</text>
</comment>
<feature type="transmembrane region" description="Helical" evidence="7">
    <location>
        <begin position="282"/>
        <end position="307"/>
    </location>
</feature>
<dbReference type="EMBL" id="JRNH01000022">
    <property type="protein sequence ID" value="KGF20029.1"/>
    <property type="molecule type" value="Genomic_DNA"/>
</dbReference>
<gene>
    <name evidence="9" type="ORF">HMPREF2128_06990</name>
</gene>
<dbReference type="Gene3D" id="1.10.3720.10">
    <property type="entry name" value="MetI-like"/>
    <property type="match status" value="1"/>
</dbReference>
<evidence type="ECO:0000256" key="7">
    <source>
        <dbReference type="RuleBase" id="RU363032"/>
    </source>
</evidence>
<dbReference type="RefSeq" id="WP_035756465.1">
    <property type="nucleotide sequence ID" value="NZ_JRNH01000022.1"/>
</dbReference>
<dbReference type="PANTHER" id="PTHR43163">
    <property type="entry name" value="DIPEPTIDE TRANSPORT SYSTEM PERMEASE PROTEIN DPPB-RELATED"/>
    <property type="match status" value="1"/>
</dbReference>
<evidence type="ECO:0000259" key="8">
    <source>
        <dbReference type="PROSITE" id="PS50928"/>
    </source>
</evidence>
<evidence type="ECO:0000256" key="1">
    <source>
        <dbReference type="ARBA" id="ARBA00004651"/>
    </source>
</evidence>
<keyword evidence="6 7" id="KW-0472">Membrane</keyword>
<feature type="domain" description="ABC transmembrane type-1" evidence="8">
    <location>
        <begin position="95"/>
        <end position="300"/>
    </location>
</feature>
<proteinExistence type="inferred from homology"/>
<protein>
    <submittedName>
        <fullName evidence="9">ABC transporter permease</fullName>
    </submittedName>
</protein>
<comment type="similarity">
    <text evidence="7">Belongs to the binding-protein-dependent transport system permease family.</text>
</comment>
<evidence type="ECO:0000256" key="5">
    <source>
        <dbReference type="ARBA" id="ARBA00022989"/>
    </source>
</evidence>
<feature type="transmembrane region" description="Helical" evidence="7">
    <location>
        <begin position="139"/>
        <end position="161"/>
    </location>
</feature>
<evidence type="ECO:0000256" key="2">
    <source>
        <dbReference type="ARBA" id="ARBA00022448"/>
    </source>
</evidence>
<feature type="transmembrane region" description="Helical" evidence="7">
    <location>
        <begin position="12"/>
        <end position="30"/>
    </location>
</feature>
<organism evidence="9 10">
    <name type="scientific">Pseudoglutamicibacter albus DNF00011</name>
    <dbReference type="NCBI Taxonomy" id="1401063"/>
    <lineage>
        <taxon>Bacteria</taxon>
        <taxon>Bacillati</taxon>
        <taxon>Actinomycetota</taxon>
        <taxon>Actinomycetes</taxon>
        <taxon>Micrococcales</taxon>
        <taxon>Micrococcaceae</taxon>
        <taxon>Pseudoglutamicibacter</taxon>
    </lineage>
</organism>
<evidence type="ECO:0000256" key="6">
    <source>
        <dbReference type="ARBA" id="ARBA00023136"/>
    </source>
</evidence>
<dbReference type="InterPro" id="IPR000515">
    <property type="entry name" value="MetI-like"/>
</dbReference>
<feature type="transmembrane region" description="Helical" evidence="7">
    <location>
        <begin position="235"/>
        <end position="257"/>
    </location>
</feature>
<keyword evidence="5 7" id="KW-1133">Transmembrane helix</keyword>
<feature type="transmembrane region" description="Helical" evidence="7">
    <location>
        <begin position="181"/>
        <end position="200"/>
    </location>
</feature>
<accession>A0A096AGF4</accession>
<dbReference type="AlphaFoldDB" id="A0A096AGF4"/>
<dbReference type="SUPFAM" id="SSF161098">
    <property type="entry name" value="MetI-like"/>
    <property type="match status" value="1"/>
</dbReference>
<dbReference type="GO" id="GO:0071916">
    <property type="term" value="F:dipeptide transmembrane transporter activity"/>
    <property type="evidence" value="ECO:0007669"/>
    <property type="project" value="TreeGrafter"/>
</dbReference>
<dbReference type="Pfam" id="PF19300">
    <property type="entry name" value="BPD_transp_1_N"/>
    <property type="match status" value="1"/>
</dbReference>
<feature type="transmembrane region" description="Helical" evidence="7">
    <location>
        <begin position="97"/>
        <end position="119"/>
    </location>
</feature>
<dbReference type="GO" id="GO:0005886">
    <property type="term" value="C:plasma membrane"/>
    <property type="evidence" value="ECO:0007669"/>
    <property type="project" value="UniProtKB-SubCell"/>
</dbReference>
<keyword evidence="3" id="KW-1003">Cell membrane</keyword>
<dbReference type="InterPro" id="IPR045621">
    <property type="entry name" value="BPD_transp_1_N"/>
</dbReference>
<dbReference type="Proteomes" id="UP000053528">
    <property type="component" value="Unassembled WGS sequence"/>
</dbReference>
<comment type="subcellular location">
    <subcellularLocation>
        <location evidence="1 7">Cell membrane</location>
        <topology evidence="1 7">Multi-pass membrane protein</topology>
    </subcellularLocation>
</comment>
<dbReference type="PANTHER" id="PTHR43163:SF6">
    <property type="entry name" value="DIPEPTIDE TRANSPORT SYSTEM PERMEASE PROTEIN DPPB-RELATED"/>
    <property type="match status" value="1"/>
</dbReference>
<dbReference type="Pfam" id="PF00528">
    <property type="entry name" value="BPD_transp_1"/>
    <property type="match status" value="1"/>
</dbReference>
<evidence type="ECO:0000256" key="3">
    <source>
        <dbReference type="ARBA" id="ARBA00022475"/>
    </source>
</evidence>
<dbReference type="PROSITE" id="PS50928">
    <property type="entry name" value="ABC_TM1"/>
    <property type="match status" value="1"/>
</dbReference>
<dbReference type="InterPro" id="IPR035906">
    <property type="entry name" value="MetI-like_sf"/>
</dbReference>
<dbReference type="CDD" id="cd06261">
    <property type="entry name" value="TM_PBP2"/>
    <property type="match status" value="1"/>
</dbReference>
<keyword evidence="2 7" id="KW-0813">Transport</keyword>
<evidence type="ECO:0000256" key="4">
    <source>
        <dbReference type="ARBA" id="ARBA00022692"/>
    </source>
</evidence>
<keyword evidence="4 7" id="KW-0812">Transmembrane</keyword>
<evidence type="ECO:0000313" key="10">
    <source>
        <dbReference type="Proteomes" id="UP000053528"/>
    </source>
</evidence>
<sequence>MIRSLGQLALRMITTLLVASMILFVLLRVMPGDPAQVALGMQASPEAVAALRAEYGLDRPLAVQYLDWIGSFLTGNAGESAITGQNMTPIIADRFGVTMWLVVPSVALSLLVAVLLGVWSARRAGKFDAVLISLMTQGFMAVPAFLAGLLLVMLFSVSLGWLPASGWVAPNEGFGTFLSHLVLPVIALSLVQTAVLTRYVRTSMATVLRKDYIRSARARGLSKSAAIRRHGLRNAAIPVLTVAGLQLAAAVVGAVVIERVFDIPGLGAQLITSVEHRDMVTIQAIVMLLVTVTVVINALVDALLVAVDPRLCVKAVA</sequence>
<evidence type="ECO:0000313" key="9">
    <source>
        <dbReference type="EMBL" id="KGF20029.1"/>
    </source>
</evidence>